<evidence type="ECO:0000256" key="2">
    <source>
        <dbReference type="ARBA" id="ARBA00004123"/>
    </source>
</evidence>
<dbReference type="GO" id="GO:0000993">
    <property type="term" value="F:RNA polymerase II complex binding"/>
    <property type="evidence" value="ECO:0007669"/>
    <property type="project" value="TreeGrafter"/>
</dbReference>
<evidence type="ECO:0000313" key="12">
    <source>
        <dbReference type="EMBL" id="EJK74580.1"/>
    </source>
</evidence>
<comment type="similarity">
    <text evidence="3 10">Belongs to the ELOF1 family.</text>
</comment>
<evidence type="ECO:0000256" key="1">
    <source>
        <dbReference type="ARBA" id="ARBA00003357"/>
    </source>
</evidence>
<evidence type="ECO:0000256" key="10">
    <source>
        <dbReference type="RuleBase" id="RU364033"/>
    </source>
</evidence>
<evidence type="ECO:0000256" key="5">
    <source>
        <dbReference type="ARBA" id="ARBA00022771"/>
    </source>
</evidence>
<evidence type="ECO:0000256" key="4">
    <source>
        <dbReference type="ARBA" id="ARBA00022723"/>
    </source>
</evidence>
<protein>
    <recommendedName>
        <fullName evidence="10">Transcription elongation factor 1 homolog</fullName>
    </recommendedName>
</protein>
<keyword evidence="8 10" id="KW-0804">Transcription</keyword>
<dbReference type="Pfam" id="PF05129">
    <property type="entry name" value="Zn_ribbon_Elf1"/>
    <property type="match status" value="1"/>
</dbReference>
<dbReference type="InterPro" id="IPR007808">
    <property type="entry name" value="Elf1"/>
</dbReference>
<dbReference type="OrthoDB" id="445983at2759"/>
<evidence type="ECO:0000256" key="3">
    <source>
        <dbReference type="ARBA" id="ARBA00009730"/>
    </source>
</evidence>
<dbReference type="GO" id="GO:0008023">
    <property type="term" value="C:transcription elongation factor complex"/>
    <property type="evidence" value="ECO:0007669"/>
    <property type="project" value="TreeGrafter"/>
</dbReference>
<reference evidence="12 13" key="1">
    <citation type="journal article" date="2012" name="Genome Biol.">
        <title>Genome and low-iron response of an oceanic diatom adapted to chronic iron limitation.</title>
        <authorList>
            <person name="Lommer M."/>
            <person name="Specht M."/>
            <person name="Roy A.S."/>
            <person name="Kraemer L."/>
            <person name="Andreson R."/>
            <person name="Gutowska M.A."/>
            <person name="Wolf J."/>
            <person name="Bergner S.V."/>
            <person name="Schilhabel M.B."/>
            <person name="Klostermeier U.C."/>
            <person name="Beiko R.G."/>
            <person name="Rosenstiel P."/>
            <person name="Hippler M."/>
            <person name="Laroche J."/>
        </authorList>
    </citation>
    <scope>NUCLEOTIDE SEQUENCE [LARGE SCALE GENOMIC DNA]</scope>
    <source>
        <strain evidence="12 13">CCMP1005</strain>
    </source>
</reference>
<dbReference type="GO" id="GO:0006368">
    <property type="term" value="P:transcription elongation by RNA polymerase II"/>
    <property type="evidence" value="ECO:0007669"/>
    <property type="project" value="TreeGrafter"/>
</dbReference>
<name>K0TAP9_THAOC</name>
<gene>
    <name evidence="12" type="ORF">THAOC_03735</name>
</gene>
<organism evidence="12 13">
    <name type="scientific">Thalassiosira oceanica</name>
    <name type="common">Marine diatom</name>
    <dbReference type="NCBI Taxonomy" id="159749"/>
    <lineage>
        <taxon>Eukaryota</taxon>
        <taxon>Sar</taxon>
        <taxon>Stramenopiles</taxon>
        <taxon>Ochrophyta</taxon>
        <taxon>Bacillariophyta</taxon>
        <taxon>Coscinodiscophyceae</taxon>
        <taxon>Thalassiosirophycidae</taxon>
        <taxon>Thalassiosirales</taxon>
        <taxon>Thalassiosiraceae</taxon>
        <taxon>Thalassiosira</taxon>
    </lineage>
</organism>
<keyword evidence="9 10" id="KW-0539">Nucleus</keyword>
<proteinExistence type="inferred from homology"/>
<feature type="compositionally biased region" description="Acidic residues" evidence="11">
    <location>
        <begin position="105"/>
        <end position="116"/>
    </location>
</feature>
<dbReference type="Gene3D" id="2.20.25.190">
    <property type="match status" value="1"/>
</dbReference>
<keyword evidence="7 10" id="KW-0805">Transcription regulation</keyword>
<dbReference type="AlphaFoldDB" id="K0TAP9"/>
<keyword evidence="13" id="KW-1185">Reference proteome</keyword>
<evidence type="ECO:0000256" key="8">
    <source>
        <dbReference type="ARBA" id="ARBA00023163"/>
    </source>
</evidence>
<keyword evidence="5 10" id="KW-0863">Zinc-finger</keyword>
<dbReference type="FunFam" id="2.20.25.190:FF:000001">
    <property type="entry name" value="Transcription elongation factor 1 homolog"/>
    <property type="match status" value="1"/>
</dbReference>
<comment type="caution">
    <text evidence="12">The sequence shown here is derived from an EMBL/GenBank/DDBJ whole genome shotgun (WGS) entry which is preliminary data.</text>
</comment>
<feature type="compositionally biased region" description="Basic and acidic residues" evidence="11">
    <location>
        <begin position="91"/>
        <end position="104"/>
    </location>
</feature>
<keyword evidence="6 10" id="KW-0862">Zinc</keyword>
<feature type="region of interest" description="Disordered" evidence="11">
    <location>
        <begin position="79"/>
        <end position="152"/>
    </location>
</feature>
<evidence type="ECO:0000313" key="13">
    <source>
        <dbReference type="Proteomes" id="UP000266841"/>
    </source>
</evidence>
<evidence type="ECO:0000256" key="7">
    <source>
        <dbReference type="ARBA" id="ARBA00023015"/>
    </source>
</evidence>
<evidence type="ECO:0000256" key="6">
    <source>
        <dbReference type="ARBA" id="ARBA00022833"/>
    </source>
</evidence>
<accession>K0TAP9</accession>
<comment type="subcellular location">
    <subcellularLocation>
        <location evidence="2 10">Nucleus</location>
    </subcellularLocation>
</comment>
<dbReference type="OMA" id="HEKSITC"/>
<dbReference type="SUPFAM" id="SSF57783">
    <property type="entry name" value="Zinc beta-ribbon"/>
    <property type="match status" value="1"/>
</dbReference>
<dbReference type="InterPro" id="IPR038567">
    <property type="entry name" value="T_Elf1_sf"/>
</dbReference>
<dbReference type="EMBL" id="AGNL01003534">
    <property type="protein sequence ID" value="EJK74580.1"/>
    <property type="molecule type" value="Genomic_DNA"/>
</dbReference>
<evidence type="ECO:0000256" key="9">
    <source>
        <dbReference type="ARBA" id="ARBA00023242"/>
    </source>
</evidence>
<dbReference type="Proteomes" id="UP000266841">
    <property type="component" value="Unassembled WGS sequence"/>
</dbReference>
<dbReference type="PANTHER" id="PTHR20934">
    <property type="entry name" value="TRANSCRIPTION ELONGATION FACTOR 1 HOMOLOG"/>
    <property type="match status" value="1"/>
</dbReference>
<sequence length="152" mass="16649">MGKRAKKQAPARGKQKLAKRFKCPFCANEDVVECKMDLGKGVGYLACRICSASYQMPIHHLHEPIDVFSEWLDDCEAAERGEVAAQPARPRGREDMSRAVHDTSQDYDDDDDEEDLPPPSGLGQKKRATGGGGKNDKAVTNAELGLDESDSD</sequence>
<dbReference type="PANTHER" id="PTHR20934:SF0">
    <property type="entry name" value="TRANSCRIPTION ELONGATION FACTOR 1 HOMOLOG"/>
    <property type="match status" value="1"/>
</dbReference>
<dbReference type="eggNOG" id="KOG3214">
    <property type="taxonomic scope" value="Eukaryota"/>
</dbReference>
<comment type="function">
    <text evidence="1 10">Transcription elongation factor implicated in the maintenance of proper chromatin structure in actively transcribed regions.</text>
</comment>
<keyword evidence="4 10" id="KW-0479">Metal-binding</keyword>
<evidence type="ECO:0000256" key="11">
    <source>
        <dbReference type="SAM" id="MobiDB-lite"/>
    </source>
</evidence>
<dbReference type="GO" id="GO:0008270">
    <property type="term" value="F:zinc ion binding"/>
    <property type="evidence" value="ECO:0007669"/>
    <property type="project" value="UniProtKB-KW"/>
</dbReference>